<dbReference type="RefSeq" id="WP_344311392.1">
    <property type="nucleotide sequence ID" value="NZ_BAAANY010000011.1"/>
</dbReference>
<name>A0ABN2H8E1_9ACTN</name>
<reference evidence="1 2" key="1">
    <citation type="journal article" date="2019" name="Int. J. Syst. Evol. Microbiol.">
        <title>The Global Catalogue of Microorganisms (GCM) 10K type strain sequencing project: providing services to taxonomists for standard genome sequencing and annotation.</title>
        <authorList>
            <consortium name="The Broad Institute Genomics Platform"/>
            <consortium name="The Broad Institute Genome Sequencing Center for Infectious Disease"/>
            <person name="Wu L."/>
            <person name="Ma J."/>
        </authorList>
    </citation>
    <scope>NUCLEOTIDE SEQUENCE [LARGE SCALE GENOMIC DNA]</scope>
    <source>
        <strain evidence="1 2">JCM 14718</strain>
    </source>
</reference>
<organism evidence="1 2">
    <name type="scientific">Fodinicola feengrottensis</name>
    <dbReference type="NCBI Taxonomy" id="435914"/>
    <lineage>
        <taxon>Bacteria</taxon>
        <taxon>Bacillati</taxon>
        <taxon>Actinomycetota</taxon>
        <taxon>Actinomycetes</taxon>
        <taxon>Mycobacteriales</taxon>
        <taxon>Fodinicola</taxon>
    </lineage>
</organism>
<protein>
    <submittedName>
        <fullName evidence="1">Uncharacterized protein</fullName>
    </submittedName>
</protein>
<sequence length="54" mass="5798">MGTFRRLADGGVQFWCIHEATEVIAIDLHGGAGFERIFLQVADPAAVVRELAAA</sequence>
<dbReference type="EMBL" id="BAAANY010000011">
    <property type="protein sequence ID" value="GAA1683644.1"/>
    <property type="molecule type" value="Genomic_DNA"/>
</dbReference>
<keyword evidence="2" id="KW-1185">Reference proteome</keyword>
<evidence type="ECO:0000313" key="1">
    <source>
        <dbReference type="EMBL" id="GAA1683644.1"/>
    </source>
</evidence>
<dbReference type="Proteomes" id="UP001500618">
    <property type="component" value="Unassembled WGS sequence"/>
</dbReference>
<evidence type="ECO:0000313" key="2">
    <source>
        <dbReference type="Proteomes" id="UP001500618"/>
    </source>
</evidence>
<gene>
    <name evidence="1" type="ORF">GCM10009765_36070</name>
</gene>
<comment type="caution">
    <text evidence="1">The sequence shown here is derived from an EMBL/GenBank/DDBJ whole genome shotgun (WGS) entry which is preliminary data.</text>
</comment>
<proteinExistence type="predicted"/>
<accession>A0ABN2H8E1</accession>